<dbReference type="EMBL" id="AMZH03012324">
    <property type="protein sequence ID" value="RRT51256.1"/>
    <property type="molecule type" value="Genomic_DNA"/>
</dbReference>
<reference evidence="2 3" key="1">
    <citation type="journal article" date="2014" name="Agronomy (Basel)">
        <title>A Draft Genome Sequence for Ensete ventricosum, the Drought-Tolerant Tree Against Hunger.</title>
        <authorList>
            <person name="Harrison J."/>
            <person name="Moore K.A."/>
            <person name="Paszkiewicz K."/>
            <person name="Jones T."/>
            <person name="Grant M."/>
            <person name="Ambacheew D."/>
            <person name="Muzemil S."/>
            <person name="Studholme D.J."/>
        </authorList>
    </citation>
    <scope>NUCLEOTIDE SEQUENCE [LARGE SCALE GENOMIC DNA]</scope>
</reference>
<accession>A0A426YHV0</accession>
<sequence length="138" mass="15408">MEFSHRCWPANQSIVGQKLGTQREERAVTYHWVYMSRTTTLSPAALTRGQKVSLSTSVTCPTVGMAVSKFDLATTAALRLRPEAVRGSPGDRPWGQPRNRLSEEGGWLPQEDDGDDRRWAIWSVAVAIFYRTSLVDAV</sequence>
<evidence type="ECO:0000256" key="1">
    <source>
        <dbReference type="SAM" id="MobiDB-lite"/>
    </source>
</evidence>
<dbReference type="AlphaFoldDB" id="A0A426YHV0"/>
<proteinExistence type="predicted"/>
<dbReference type="Proteomes" id="UP000287651">
    <property type="component" value="Unassembled WGS sequence"/>
</dbReference>
<comment type="caution">
    <text evidence="2">The sequence shown here is derived from an EMBL/GenBank/DDBJ whole genome shotgun (WGS) entry which is preliminary data.</text>
</comment>
<organism evidence="2 3">
    <name type="scientific">Ensete ventricosum</name>
    <name type="common">Abyssinian banana</name>
    <name type="synonym">Musa ensete</name>
    <dbReference type="NCBI Taxonomy" id="4639"/>
    <lineage>
        <taxon>Eukaryota</taxon>
        <taxon>Viridiplantae</taxon>
        <taxon>Streptophyta</taxon>
        <taxon>Embryophyta</taxon>
        <taxon>Tracheophyta</taxon>
        <taxon>Spermatophyta</taxon>
        <taxon>Magnoliopsida</taxon>
        <taxon>Liliopsida</taxon>
        <taxon>Zingiberales</taxon>
        <taxon>Musaceae</taxon>
        <taxon>Ensete</taxon>
    </lineage>
</organism>
<protein>
    <submittedName>
        <fullName evidence="2">Uncharacterized protein</fullName>
    </submittedName>
</protein>
<name>A0A426YHV0_ENSVE</name>
<feature type="region of interest" description="Disordered" evidence="1">
    <location>
        <begin position="83"/>
        <end position="109"/>
    </location>
</feature>
<evidence type="ECO:0000313" key="3">
    <source>
        <dbReference type="Proteomes" id="UP000287651"/>
    </source>
</evidence>
<evidence type="ECO:0000313" key="2">
    <source>
        <dbReference type="EMBL" id="RRT51256.1"/>
    </source>
</evidence>
<gene>
    <name evidence="2" type="ORF">B296_00030517</name>
</gene>